<reference evidence="1" key="1">
    <citation type="submission" date="2022-06" db="EMBL/GenBank/DDBJ databases">
        <title>Phylogenomic reconstructions and comparative analyses of Kickxellomycotina fungi.</title>
        <authorList>
            <person name="Reynolds N.K."/>
            <person name="Stajich J.E."/>
            <person name="Barry K."/>
            <person name="Grigoriev I.V."/>
            <person name="Crous P."/>
            <person name="Smith M.E."/>
        </authorList>
    </citation>
    <scope>NUCLEOTIDE SEQUENCE</scope>
    <source>
        <strain evidence="1">RSA 2271</strain>
    </source>
</reference>
<gene>
    <name evidence="1" type="ORF">EV182_006379</name>
</gene>
<dbReference type="Proteomes" id="UP001145114">
    <property type="component" value="Unassembled WGS sequence"/>
</dbReference>
<evidence type="ECO:0000313" key="2">
    <source>
        <dbReference type="Proteomes" id="UP001145114"/>
    </source>
</evidence>
<evidence type="ECO:0000313" key="1">
    <source>
        <dbReference type="EMBL" id="KAJ1677339.1"/>
    </source>
</evidence>
<name>A0ACC1HLH1_9FUNG</name>
<proteinExistence type="predicted"/>
<comment type="caution">
    <text evidence="1">The sequence shown here is derived from an EMBL/GenBank/DDBJ whole genome shotgun (WGS) entry which is preliminary data.</text>
</comment>
<protein>
    <submittedName>
        <fullName evidence="1">Uncharacterized protein</fullName>
    </submittedName>
</protein>
<dbReference type="EMBL" id="JAMZIH010002602">
    <property type="protein sequence ID" value="KAJ1677339.1"/>
    <property type="molecule type" value="Genomic_DNA"/>
</dbReference>
<organism evidence="1 2">
    <name type="scientific">Spiromyces aspiralis</name>
    <dbReference type="NCBI Taxonomy" id="68401"/>
    <lineage>
        <taxon>Eukaryota</taxon>
        <taxon>Fungi</taxon>
        <taxon>Fungi incertae sedis</taxon>
        <taxon>Zoopagomycota</taxon>
        <taxon>Kickxellomycotina</taxon>
        <taxon>Kickxellomycetes</taxon>
        <taxon>Kickxellales</taxon>
        <taxon>Kickxellaceae</taxon>
        <taxon>Spiromyces</taxon>
    </lineage>
</organism>
<accession>A0ACC1HLH1</accession>
<keyword evidence="2" id="KW-1185">Reference proteome</keyword>
<sequence>MKKEGKSRSEAYKIALTKFYERRAAEELEQHIAAQEALSYGAVPFHKPQVDETLRYEKKMLKESEGIITRRAELRQSGAAATEKSFTVVTPTA</sequence>